<dbReference type="Proteomes" id="UP000028123">
    <property type="component" value="Unassembled WGS sequence"/>
</dbReference>
<dbReference type="GO" id="GO:0016491">
    <property type="term" value="F:oxidoreductase activity"/>
    <property type="evidence" value="ECO:0007669"/>
    <property type="project" value="UniProtKB-KW"/>
</dbReference>
<name>A0A081P039_9BACL</name>
<evidence type="ECO:0000259" key="3">
    <source>
        <dbReference type="Pfam" id="PF01408"/>
    </source>
</evidence>
<dbReference type="EMBL" id="JNVM01000017">
    <property type="protein sequence ID" value="KEQ24062.1"/>
    <property type="molecule type" value="Genomic_DNA"/>
</dbReference>
<dbReference type="RefSeq" id="WP_036686200.1">
    <property type="nucleotide sequence ID" value="NZ_JNVM01000017.1"/>
</dbReference>
<dbReference type="Gene3D" id="3.40.50.720">
    <property type="entry name" value="NAD(P)-binding Rossmann-like Domain"/>
    <property type="match status" value="1"/>
</dbReference>
<reference evidence="5 6" key="1">
    <citation type="submission" date="2014-06" db="EMBL/GenBank/DDBJ databases">
        <title>Draft genome sequence of Paenibacillus sp. MSt1.</title>
        <authorList>
            <person name="Aw Y.K."/>
            <person name="Ong K.S."/>
            <person name="Gan H.M."/>
            <person name="Lee S.M."/>
        </authorList>
    </citation>
    <scope>NUCLEOTIDE SEQUENCE [LARGE SCALE GENOMIC DNA]</scope>
    <source>
        <strain evidence="5 6">MSt1</strain>
    </source>
</reference>
<dbReference type="eggNOG" id="COG0673">
    <property type="taxonomic scope" value="Bacteria"/>
</dbReference>
<evidence type="ECO:0000313" key="6">
    <source>
        <dbReference type="Proteomes" id="UP000028123"/>
    </source>
</evidence>
<evidence type="ECO:0000313" key="5">
    <source>
        <dbReference type="EMBL" id="KEQ24062.1"/>
    </source>
</evidence>
<evidence type="ECO:0000259" key="4">
    <source>
        <dbReference type="Pfam" id="PF22725"/>
    </source>
</evidence>
<comment type="caution">
    <text evidence="5">The sequence shown here is derived from an EMBL/GenBank/DDBJ whole genome shotgun (WGS) entry which is preliminary data.</text>
</comment>
<dbReference type="Pfam" id="PF01408">
    <property type="entry name" value="GFO_IDH_MocA"/>
    <property type="match status" value="1"/>
</dbReference>
<dbReference type="PANTHER" id="PTHR22604">
    <property type="entry name" value="OXIDOREDUCTASES"/>
    <property type="match status" value="1"/>
</dbReference>
<dbReference type="InterPro" id="IPR036291">
    <property type="entry name" value="NAD(P)-bd_dom_sf"/>
</dbReference>
<dbReference type="PANTHER" id="PTHR22604:SF105">
    <property type="entry name" value="TRANS-1,2-DIHYDROBENZENE-1,2-DIOL DEHYDROGENASE"/>
    <property type="match status" value="1"/>
</dbReference>
<dbReference type="AlphaFoldDB" id="A0A081P039"/>
<dbReference type="GO" id="GO:0000166">
    <property type="term" value="F:nucleotide binding"/>
    <property type="evidence" value="ECO:0007669"/>
    <property type="project" value="InterPro"/>
</dbReference>
<proteinExistence type="inferred from homology"/>
<feature type="domain" description="Gfo/Idh/MocA-like oxidoreductase N-terminal" evidence="3">
    <location>
        <begin position="5"/>
        <end position="120"/>
    </location>
</feature>
<evidence type="ECO:0000256" key="2">
    <source>
        <dbReference type="ARBA" id="ARBA00023002"/>
    </source>
</evidence>
<comment type="similarity">
    <text evidence="1">Belongs to the Gfo/Idh/MocA family.</text>
</comment>
<gene>
    <name evidence="5" type="ORF">ET33_10130</name>
</gene>
<dbReference type="SUPFAM" id="SSF51735">
    <property type="entry name" value="NAD(P)-binding Rossmann-fold domains"/>
    <property type="match status" value="1"/>
</dbReference>
<dbReference type="Pfam" id="PF22725">
    <property type="entry name" value="GFO_IDH_MocA_C3"/>
    <property type="match status" value="1"/>
</dbReference>
<dbReference type="Gene3D" id="3.30.360.10">
    <property type="entry name" value="Dihydrodipicolinate Reductase, domain 2"/>
    <property type="match status" value="1"/>
</dbReference>
<keyword evidence="2" id="KW-0560">Oxidoreductase</keyword>
<dbReference type="InterPro" id="IPR055170">
    <property type="entry name" value="GFO_IDH_MocA-like_dom"/>
</dbReference>
<dbReference type="SUPFAM" id="SSF55347">
    <property type="entry name" value="Glyceraldehyde-3-phosphate dehydrogenase-like, C-terminal domain"/>
    <property type="match status" value="1"/>
</dbReference>
<evidence type="ECO:0000256" key="1">
    <source>
        <dbReference type="ARBA" id="ARBA00010928"/>
    </source>
</evidence>
<dbReference type="InterPro" id="IPR050984">
    <property type="entry name" value="Gfo/Idh/MocA_domain"/>
</dbReference>
<accession>A0A081P039</accession>
<organism evidence="5 6">
    <name type="scientific">Paenibacillus tyrfis</name>
    <dbReference type="NCBI Taxonomy" id="1501230"/>
    <lineage>
        <taxon>Bacteria</taxon>
        <taxon>Bacillati</taxon>
        <taxon>Bacillota</taxon>
        <taxon>Bacilli</taxon>
        <taxon>Bacillales</taxon>
        <taxon>Paenibacillaceae</taxon>
        <taxon>Paenibacillus</taxon>
    </lineage>
</organism>
<dbReference type="OrthoDB" id="9783105at2"/>
<sequence length="341" mass="38194">MRKKRIGVLGCAHILDRALFTPLKSLKHLGVHAIASRTKSKAESYADKYGIPHAFGSYEELLACEEIDFVYIALSNELHAEWAIRALQAGKPVLVEKPICLNTEELRRLMDVQAASGLPVLEGLMVQHHPWQCEIKRMVGGNAYGRLLQVRSQISVPFQDPERQNYRSFPERGGGAFYDFGCYWLQFLQAVLGLEPSGCDAESDFAGPGGCDWTFWAALEYADGVRTELVASFELPAISRHTLEFERAVVTVDDFFRASMGTYRMAIRIQDKQTGAVEKLAFEPQNYFVNQLAFFSDVLDGTTSHVPIVQSYERMALHERLLTLARAKLPGYPLASGQQPT</sequence>
<dbReference type="InterPro" id="IPR000683">
    <property type="entry name" value="Gfo/Idh/MocA-like_OxRdtase_N"/>
</dbReference>
<feature type="domain" description="GFO/IDH/MocA-like oxidoreductase" evidence="4">
    <location>
        <begin position="134"/>
        <end position="239"/>
    </location>
</feature>
<keyword evidence="6" id="KW-1185">Reference proteome</keyword>
<protein>
    <submittedName>
        <fullName evidence="5">Oxidoreductase</fullName>
    </submittedName>
</protein>